<evidence type="ECO:0000256" key="5">
    <source>
        <dbReference type="SAM" id="SignalP"/>
    </source>
</evidence>
<keyword evidence="2" id="KW-0645">Protease</keyword>
<sequence length="218" mass="22529">MTCWLRRRTDAASVAALVAVLMAAMPAAASAAEAGAVETVSAQQALAALEEALRYVEAGVPYQLGGKITLEEYLALKEEDPEAAAARGVDASGVVVNAYRAALPDLTLFAGPPEQGRTTTYVTSEALFRYNTVPVPLEQAQPGDLLFFRSPGGDSITGVGVVSAVSGRIIRVVVASASRGRVVDIGIDTQGDYWARNVAGLGRLIYHAGAATPATAAP</sequence>
<reference evidence="8" key="1">
    <citation type="submission" date="2023-12" db="EMBL/GenBank/DDBJ databases">
        <title>Novel isolates from deep terrestrial aquifers shed light on the physiology and ecology of the class Limnochordia.</title>
        <authorList>
            <person name="Karnachuk O.V."/>
            <person name="Lukina A.P."/>
            <person name="Avakyan M.R."/>
            <person name="Kadnikov V."/>
            <person name="Begmatov S."/>
            <person name="Beletsky A.V."/>
            <person name="Mardanov A.V."/>
            <person name="Ravin N.V."/>
        </authorList>
    </citation>
    <scope>NUCLEOTIDE SEQUENCE [LARGE SCALE GENOMIC DNA]</scope>
    <source>
        <strain evidence="8">LN</strain>
    </source>
</reference>
<accession>A0ABZ1BR50</accession>
<dbReference type="InterPro" id="IPR038765">
    <property type="entry name" value="Papain-like_cys_pep_sf"/>
</dbReference>
<feature type="domain" description="NlpC/P60" evidence="6">
    <location>
        <begin position="42"/>
        <end position="205"/>
    </location>
</feature>
<keyword evidence="8" id="KW-1185">Reference proteome</keyword>
<gene>
    <name evidence="7" type="ORF">VLY81_02620</name>
</gene>
<evidence type="ECO:0000259" key="6">
    <source>
        <dbReference type="PROSITE" id="PS51935"/>
    </source>
</evidence>
<evidence type="ECO:0000313" key="8">
    <source>
        <dbReference type="Proteomes" id="UP001333102"/>
    </source>
</evidence>
<dbReference type="Pfam" id="PF00877">
    <property type="entry name" value="NLPC_P60"/>
    <property type="match status" value="1"/>
</dbReference>
<organism evidence="7 8">
    <name type="scientific">Geochorda subterranea</name>
    <dbReference type="NCBI Taxonomy" id="3109564"/>
    <lineage>
        <taxon>Bacteria</taxon>
        <taxon>Bacillati</taxon>
        <taxon>Bacillota</taxon>
        <taxon>Limnochordia</taxon>
        <taxon>Limnochordales</taxon>
        <taxon>Geochordaceae</taxon>
        <taxon>Geochorda</taxon>
    </lineage>
</organism>
<feature type="signal peptide" evidence="5">
    <location>
        <begin position="1"/>
        <end position="31"/>
    </location>
</feature>
<dbReference type="Gene3D" id="3.90.1720.10">
    <property type="entry name" value="endopeptidase domain like (from Nostoc punctiforme)"/>
    <property type="match status" value="1"/>
</dbReference>
<evidence type="ECO:0000256" key="4">
    <source>
        <dbReference type="ARBA" id="ARBA00022807"/>
    </source>
</evidence>
<keyword evidence="4" id="KW-0788">Thiol protease</keyword>
<protein>
    <submittedName>
        <fullName evidence="7">NlpC/P60 family protein</fullName>
    </submittedName>
</protein>
<dbReference type="RefSeq" id="WP_324669479.1">
    <property type="nucleotide sequence ID" value="NZ_CP141614.1"/>
</dbReference>
<keyword evidence="5" id="KW-0732">Signal</keyword>
<evidence type="ECO:0000313" key="7">
    <source>
        <dbReference type="EMBL" id="WRP15090.1"/>
    </source>
</evidence>
<dbReference type="EMBL" id="CP141614">
    <property type="protein sequence ID" value="WRP15090.1"/>
    <property type="molecule type" value="Genomic_DNA"/>
</dbReference>
<evidence type="ECO:0000256" key="2">
    <source>
        <dbReference type="ARBA" id="ARBA00022670"/>
    </source>
</evidence>
<evidence type="ECO:0000256" key="3">
    <source>
        <dbReference type="ARBA" id="ARBA00022801"/>
    </source>
</evidence>
<dbReference type="PROSITE" id="PS51935">
    <property type="entry name" value="NLPC_P60"/>
    <property type="match status" value="1"/>
</dbReference>
<name>A0ABZ1BR50_9FIRM</name>
<comment type="similarity">
    <text evidence="1">Belongs to the peptidase C40 family.</text>
</comment>
<dbReference type="InterPro" id="IPR000064">
    <property type="entry name" value="NLP_P60_dom"/>
</dbReference>
<keyword evidence="3" id="KW-0378">Hydrolase</keyword>
<proteinExistence type="inferred from homology"/>
<dbReference type="Proteomes" id="UP001333102">
    <property type="component" value="Chromosome"/>
</dbReference>
<dbReference type="SUPFAM" id="SSF54001">
    <property type="entry name" value="Cysteine proteinases"/>
    <property type="match status" value="1"/>
</dbReference>
<evidence type="ECO:0000256" key="1">
    <source>
        <dbReference type="ARBA" id="ARBA00007074"/>
    </source>
</evidence>
<feature type="chain" id="PRO_5045506200" evidence="5">
    <location>
        <begin position="32"/>
        <end position="218"/>
    </location>
</feature>